<comment type="caution">
    <text evidence="2">The sequence shown here is derived from an EMBL/GenBank/DDBJ whole genome shotgun (WGS) entry which is preliminary data.</text>
</comment>
<proteinExistence type="predicted"/>
<protein>
    <recommendedName>
        <fullName evidence="4">Transmembrane protein</fullName>
    </recommendedName>
</protein>
<keyword evidence="1" id="KW-0472">Membrane</keyword>
<gene>
    <name evidence="2" type="ORF">PPENT_87.1.T0740118</name>
</gene>
<evidence type="ECO:0000313" key="2">
    <source>
        <dbReference type="EMBL" id="CAD8180430.1"/>
    </source>
</evidence>
<keyword evidence="3" id="KW-1185">Reference proteome</keyword>
<evidence type="ECO:0008006" key="4">
    <source>
        <dbReference type="Google" id="ProtNLM"/>
    </source>
</evidence>
<reference evidence="2" key="1">
    <citation type="submission" date="2021-01" db="EMBL/GenBank/DDBJ databases">
        <authorList>
            <consortium name="Genoscope - CEA"/>
            <person name="William W."/>
        </authorList>
    </citation>
    <scope>NUCLEOTIDE SEQUENCE</scope>
</reference>
<name>A0A8S1VT26_9CILI</name>
<evidence type="ECO:0000256" key="1">
    <source>
        <dbReference type="SAM" id="Phobius"/>
    </source>
</evidence>
<feature type="transmembrane region" description="Helical" evidence="1">
    <location>
        <begin position="496"/>
        <end position="515"/>
    </location>
</feature>
<keyword evidence="1" id="KW-1133">Transmembrane helix</keyword>
<dbReference type="OrthoDB" id="292008at2759"/>
<keyword evidence="1" id="KW-0812">Transmembrane</keyword>
<organism evidence="2 3">
    <name type="scientific">Paramecium pentaurelia</name>
    <dbReference type="NCBI Taxonomy" id="43138"/>
    <lineage>
        <taxon>Eukaryota</taxon>
        <taxon>Sar</taxon>
        <taxon>Alveolata</taxon>
        <taxon>Ciliophora</taxon>
        <taxon>Intramacronucleata</taxon>
        <taxon>Oligohymenophorea</taxon>
        <taxon>Peniculida</taxon>
        <taxon>Parameciidae</taxon>
        <taxon>Paramecium</taxon>
    </lineage>
</organism>
<dbReference type="Proteomes" id="UP000689195">
    <property type="component" value="Unassembled WGS sequence"/>
</dbReference>
<evidence type="ECO:0000313" key="3">
    <source>
        <dbReference type="Proteomes" id="UP000689195"/>
    </source>
</evidence>
<accession>A0A8S1VT26</accession>
<dbReference type="AlphaFoldDB" id="A0A8S1VT26"/>
<sequence>MNFIFYFCLLQNVLNTKIKRPQVSIFNETLTPSTYISESQEVIEIQYGNILNIFSINLHKRISGEINDVNINLVEFEKIDHYNNEDCQIIQRNIDIRMQLKLWLDKTGIKEGKYIMDIAISEKYSLAFIVRNDYKLFSVNFNSSAYGIYLRTFDYSFENTLNIKVQNLDETPYLIIDDQSNKVFIFTQHQGVSFNIELDTHKEIQFNFEDQIQKRDKIYSVHYNNKYHLVFVAAGYQGVDIYKIINGSIILQQNLNSQLRNYRQIVDIKSDGEDGLFILDREQGLKFYQIRNEFEYEYQFLINVPDSKSFDFNNNTFFIIAKTSKKQDYVLEIFVNKQDTQYYINNHYFDDMIINDVNVLEQYAILIGNNKHKIVYHSIYSGFIEQKIVSHKSFYEPQLIKTKKFKQNRIDNPNLQSVAVIGRQEFQIINFIVNTPIIKCNMNKQIKNQFLAEINSTRCINDHIETNTQKQLTLCKIYHSFTIQKQNLVQNQVKNVLNIVLCWSFVIVFYLRYFAKSRKFTGLKIDQSIQLNNGYDQEMVEQIQLIT</sequence>
<dbReference type="EMBL" id="CAJJDO010000074">
    <property type="protein sequence ID" value="CAD8180430.1"/>
    <property type="molecule type" value="Genomic_DNA"/>
</dbReference>